<feature type="compositionally biased region" description="Basic and acidic residues" evidence="14">
    <location>
        <begin position="496"/>
        <end position="516"/>
    </location>
</feature>
<proteinExistence type="inferred from homology"/>
<keyword evidence="5" id="KW-0479">Metal-binding</keyword>
<dbReference type="InterPro" id="IPR001932">
    <property type="entry name" value="PPM-type_phosphatase-like_dom"/>
</dbReference>
<feature type="compositionally biased region" description="Basic and acidic residues" evidence="14">
    <location>
        <begin position="116"/>
        <end position="134"/>
    </location>
</feature>
<dbReference type="Pfam" id="PF00481">
    <property type="entry name" value="PP2C"/>
    <property type="match status" value="1"/>
</dbReference>
<dbReference type="InterPro" id="IPR001611">
    <property type="entry name" value="Leu-rich_rpt"/>
</dbReference>
<dbReference type="PROSITE" id="PS51746">
    <property type="entry name" value="PPM_2"/>
    <property type="match status" value="1"/>
</dbReference>
<dbReference type="Pfam" id="PF00211">
    <property type="entry name" value="Guanylate_cyc"/>
    <property type="match status" value="1"/>
</dbReference>
<evidence type="ECO:0000313" key="19">
    <source>
        <dbReference type="Proteomes" id="UP000480548"/>
    </source>
</evidence>
<feature type="region of interest" description="Disordered" evidence="14">
    <location>
        <begin position="715"/>
        <end position="767"/>
    </location>
</feature>
<keyword evidence="8" id="KW-0067">ATP-binding</keyword>
<dbReference type="GO" id="GO:0004812">
    <property type="term" value="F:aminoacyl-tRNA ligase activity"/>
    <property type="evidence" value="ECO:0007669"/>
    <property type="project" value="UniProtKB-KW"/>
</dbReference>
<dbReference type="InterPro" id="IPR029787">
    <property type="entry name" value="Nucleotide_cyclase"/>
</dbReference>
<feature type="compositionally biased region" description="Low complexity" evidence="14">
    <location>
        <begin position="527"/>
        <end position="543"/>
    </location>
</feature>
<dbReference type="PROSITE" id="PS50200">
    <property type="entry name" value="RA"/>
    <property type="match status" value="1"/>
</dbReference>
<dbReference type="Gene3D" id="3.80.10.10">
    <property type="entry name" value="Ribonuclease Inhibitor"/>
    <property type="match status" value="3"/>
</dbReference>
<evidence type="ECO:0000256" key="1">
    <source>
        <dbReference type="ARBA" id="ARBA00005381"/>
    </source>
</evidence>
<dbReference type="InterPro" id="IPR003591">
    <property type="entry name" value="Leu-rich_rpt_typical-subtyp"/>
</dbReference>
<dbReference type="SMART" id="SM00364">
    <property type="entry name" value="LRR_BAC"/>
    <property type="match status" value="12"/>
</dbReference>
<dbReference type="GO" id="GO:0006171">
    <property type="term" value="P:cAMP biosynthetic process"/>
    <property type="evidence" value="ECO:0007669"/>
    <property type="project" value="UniProtKB-KW"/>
</dbReference>
<gene>
    <name evidence="18" type="primary">CYR1</name>
    <name evidence="18" type="ORF">TWF703_006794</name>
</gene>
<dbReference type="PROSITE" id="PS50125">
    <property type="entry name" value="GUANYLATE_CYCLASE_2"/>
    <property type="match status" value="1"/>
</dbReference>
<dbReference type="CDD" id="cd17214">
    <property type="entry name" value="RA_CYR1_like"/>
    <property type="match status" value="1"/>
</dbReference>
<evidence type="ECO:0000256" key="6">
    <source>
        <dbReference type="ARBA" id="ARBA00022737"/>
    </source>
</evidence>
<feature type="domain" description="Ras-associating" evidence="16">
    <location>
        <begin position="778"/>
        <end position="869"/>
    </location>
</feature>
<evidence type="ECO:0000256" key="12">
    <source>
        <dbReference type="ARBA" id="ARBA00032597"/>
    </source>
</evidence>
<dbReference type="GO" id="GO:0004016">
    <property type="term" value="F:adenylate cyclase activity"/>
    <property type="evidence" value="ECO:0007669"/>
    <property type="project" value="UniProtKB-EC"/>
</dbReference>
<keyword evidence="10" id="KW-0115">cAMP biosynthesis</keyword>
<dbReference type="CDD" id="cd07302">
    <property type="entry name" value="CHD"/>
    <property type="match status" value="1"/>
</dbReference>
<dbReference type="Proteomes" id="UP000480548">
    <property type="component" value="Unassembled WGS sequence"/>
</dbReference>
<keyword evidence="7" id="KW-0547">Nucleotide-binding</keyword>
<dbReference type="PANTHER" id="PTHR48056:SF81">
    <property type="entry name" value="RECEPTOR PROTEIN-TYROSINE KINASE CEPR1"/>
    <property type="match status" value="1"/>
</dbReference>
<feature type="compositionally biased region" description="Basic and acidic residues" evidence="14">
    <location>
        <begin position="673"/>
        <end position="686"/>
    </location>
</feature>
<dbReference type="InterPro" id="IPR000159">
    <property type="entry name" value="RA_dom"/>
</dbReference>
<dbReference type="SMART" id="SM00369">
    <property type="entry name" value="LRR_TYP"/>
    <property type="match status" value="12"/>
</dbReference>
<dbReference type="InterPro" id="IPR001054">
    <property type="entry name" value="A/G_cyclase"/>
</dbReference>
<evidence type="ECO:0000256" key="11">
    <source>
        <dbReference type="ARBA" id="ARBA00023239"/>
    </source>
</evidence>
<feature type="compositionally biased region" description="Polar residues" evidence="14">
    <location>
        <begin position="167"/>
        <end position="185"/>
    </location>
</feature>
<dbReference type="InterPro" id="IPR036457">
    <property type="entry name" value="PPM-type-like_dom_sf"/>
</dbReference>
<feature type="region of interest" description="Disordered" evidence="14">
    <location>
        <begin position="1855"/>
        <end position="1878"/>
    </location>
</feature>
<dbReference type="SMART" id="SM00314">
    <property type="entry name" value="RA"/>
    <property type="match status" value="1"/>
</dbReference>
<evidence type="ECO:0000256" key="10">
    <source>
        <dbReference type="ARBA" id="ARBA00022998"/>
    </source>
</evidence>
<evidence type="ECO:0000259" key="15">
    <source>
        <dbReference type="PROSITE" id="PS50125"/>
    </source>
</evidence>
<feature type="region of interest" description="Disordered" evidence="14">
    <location>
        <begin position="227"/>
        <end position="256"/>
    </location>
</feature>
<organism evidence="18 19">
    <name type="scientific">Orbilia oligospora</name>
    <name type="common">Nematode-trapping fungus</name>
    <name type="synonym">Arthrobotrys oligospora</name>
    <dbReference type="NCBI Taxonomy" id="2813651"/>
    <lineage>
        <taxon>Eukaryota</taxon>
        <taxon>Fungi</taxon>
        <taxon>Dikarya</taxon>
        <taxon>Ascomycota</taxon>
        <taxon>Pezizomycotina</taxon>
        <taxon>Orbiliomycetes</taxon>
        <taxon>Orbiliales</taxon>
        <taxon>Orbiliaceae</taxon>
        <taxon>Orbilia</taxon>
    </lineage>
</organism>
<evidence type="ECO:0000256" key="2">
    <source>
        <dbReference type="ARBA" id="ARBA00012201"/>
    </source>
</evidence>
<evidence type="ECO:0000256" key="7">
    <source>
        <dbReference type="ARBA" id="ARBA00022741"/>
    </source>
</evidence>
<comment type="caution">
    <text evidence="18">The sequence shown here is derived from an EMBL/GenBank/DDBJ whole genome shotgun (WGS) entry which is preliminary data.</text>
</comment>
<dbReference type="GO" id="GO:0046872">
    <property type="term" value="F:metal ion binding"/>
    <property type="evidence" value="ECO:0007669"/>
    <property type="project" value="UniProtKB-KW"/>
</dbReference>
<dbReference type="EMBL" id="WIQZ01000004">
    <property type="protein sequence ID" value="KAF3145652.1"/>
    <property type="molecule type" value="Genomic_DNA"/>
</dbReference>
<evidence type="ECO:0000259" key="16">
    <source>
        <dbReference type="PROSITE" id="PS50200"/>
    </source>
</evidence>
<sequence length="2310" mass="254398">MSGKRKLISAPVLETTTNPLVQQHAQNQHTHPASQSHQGHHAHSLSISSNSSALSQGNQSYLDSPTSFFAPDQSFASRPSISVAGSITPTASGRHGSFAAFNMSSIFSRGKQGSSSEKDLKISAPRPRVERQESHNISPGSAYPPAASQAQQQSTNPNTAASSSTAIHRTNSISEKPGSSSSDASNYFPYQPIFHSREDSQDSSTFPYGMNMAPLGDHRRDLKVLQGPGGGANGYSSSNPTLTQTPPSASPTGQAWKAIHHSSSFGSNPHDSSFGGVSSVLDDMAKLSGSPEFKQSDIFSPLNMDDSPQAGRNGSGHPGSMDFSYSGNSIDGYYTPGDDRRPSVASVNTTASSTGSKTSLGKRLNGKLHGIFGDAEGGHHNIVHHPHPQHSSTIPITPPPVSQSDTNLPGNKLHYAPTAPVNNPSRPRTPQPPSSDVVPFLFQDANDIQTFGEARIQPELVHDRHRYHRDEQNVDPKSSAHNFFNKKGKTPGKPSSGRDYDGGASDRELPQHRRDLFSSSYGNSTTNLPRASSPSPSLRSLNSGMGSISNAAGHTAASTSGGEKATKRSFLKGMLRGGGKKAKDEEPDANTMSPVAPRKDRHPSIKVGEPVPSSARGVRQEVPKRGTTAPLTSEFNINPAIFALPDYYHGPGNGNNRKALGNTTPSGSKTKKRGDSFEKPLGKDAGKYNNVVLPEATGNLLDIFDLTNMEGIVAQSPAPAHPSTTEASKSKQKQETHGSWNAPDSWAVGGRQQKVAEAHPQEEVEEIPEEILRKQSLSQFCIRVFRVDGSFTTLSSNINSTVTDLLHQLGKKSFLQDDLSNYVIILRKGELARILGSNERPLIMQKKLLEQVGYNDEDRVDEIGREDNSYLCRFTFLPSRVSGHSLDPDTGFNNYKYNHVDLSGRNLLTIPIAFYHKANEISSLNLSRNLSLQVPQDFIQACTNLKEVKFRNNEAWDLPSSFAHISRLTYMDISNNRLKNLGNARLHRHESLVALKMANNRIQELPEEFSKFHNLRGLNVASNYLNTIPPLVSKLVTLVELDLSFNKIKEIPEEISSLKALERLILSHNQIAGDLPAGLAGLRALKELDIRHNNLISVDVLGELDRLETLYSGHNEISAFTCGFERIRTLHLNSSKVTAFTIKSITPTLTYLNLSDNKMTALADNFCDMLPNLEKLVLDKNKINSLPPQIGKLKKLIQLSCASNHLTTLPAEIGQLIDLRVLDLHDNDIAKLPSEIWSMISLTSLNLSSNVLTAFPKLQTTQVPAVQSQPANDPVQSTENNEYNPLQVIHETSEFTSNGLLSAGSPNTTSRKGSFASVNNALRKASIASKGSDVSTVVGTGTFTPQSRKDSTASSRIANTFASSLRFLYLADNRLGDEVFDEVSLLSELRVLNLSYNRIYDIPSRALTKLVWLNELYLSGNELTSLPTDDLEHIASLKVLHLNSNKFQTLPAELGKIRRLHVLDVGSNALKYNISNWPYDWNWNWNLELRYLNLSGNRRLEIKANFATNGLREQQQSFTDFNALKSLRVLGLMDVTTTNPSFPDQSEDCRVRTSGTQIKNMMYGMADSLGRSEHLSMVDMVVPRFRGNEDEVLFGFYDGQTLPHSGSKVAKFLQEQTIFYLTEEMRKLRAEETPAAALRRAFLAMNRELMLTGLATHEEKTHSPRDRHRGTNAGVQTNLTRDDIQLGATAALVYIKEHDMFIANVGDAMGLLVQTSGEYKLLTKKHDPLSPSELERIRDAGGYVSRSGRVNDHLEISRAFGYLQLIPSVQACPSVEQWKITEADEFLILASKELWDHMSYQTAVYIANQEKGDLMLAAQKLRDFAIGYGATNKIMVMIVEVGGLVKQRRRVGRSTSIVPGMDDDPRQRGARPRKGDLEDDSRWRKFGREIPPPEVDVCLVFTDIKGSTLLWETFPIAMRSAIKSHNDIMREQLRLVGGYEVKTEGDAFMVAFPTVTSALLWTFNVQLTLLSYEAWPPEILRSQQCAEVWASDSDGVKSLVYRGLSVRMGIHFGQPVCERDPITKRMDYFGPMVNRAARIEGVADGGQIAVSMDYLTELKKVDALYPHEETATASKPNDSFGDVTYEDSIRNDLRNLRNANGWIIKPLGEKKLKGLENPEIISLMIPPSLAGRESDKLIEKSPPSETGLTPEMVLPLYDCTLRLEKLCSQLNSKGLMSQFILDGQYSKDMLQKKIQEGGTDPRILEFVEYVVTRIESSITTLYLRSIMKNVPNVDDNGPEESGLGFGSSITSILSSLRVLLESDPRLQIAKSATSSRSNSNASAVDSTVTDDFPSEDYDDCEINEAPFANV</sequence>
<dbReference type="EC" id="4.6.1.1" evidence="2"/>
<evidence type="ECO:0000256" key="3">
    <source>
        <dbReference type="ARBA" id="ARBA00021420"/>
    </source>
</evidence>
<dbReference type="SMART" id="SM00332">
    <property type="entry name" value="PP2Cc"/>
    <property type="match status" value="1"/>
</dbReference>
<feature type="compositionally biased region" description="Low complexity" evidence="14">
    <location>
        <begin position="551"/>
        <end position="562"/>
    </location>
</feature>
<keyword evidence="11" id="KW-0456">Lyase</keyword>
<feature type="region of interest" description="Disordered" evidence="14">
    <location>
        <begin position="292"/>
        <end position="439"/>
    </location>
</feature>
<feature type="region of interest" description="Disordered" evidence="14">
    <location>
        <begin position="470"/>
        <end position="624"/>
    </location>
</feature>
<dbReference type="PANTHER" id="PTHR48056">
    <property type="entry name" value="LRR RECEPTOR-LIKE SERINE/THREONINE-PROTEIN KINASE-RELATED"/>
    <property type="match status" value="1"/>
</dbReference>
<evidence type="ECO:0000256" key="4">
    <source>
        <dbReference type="ARBA" id="ARBA00022614"/>
    </source>
</evidence>
<dbReference type="Gene3D" id="3.30.70.1230">
    <property type="entry name" value="Nucleotide cyclase"/>
    <property type="match status" value="1"/>
</dbReference>
<dbReference type="SUPFAM" id="SSF55073">
    <property type="entry name" value="Nucleotide cyclase"/>
    <property type="match status" value="1"/>
</dbReference>
<feature type="compositionally biased region" description="Polar residues" evidence="14">
    <location>
        <begin position="234"/>
        <end position="253"/>
    </location>
</feature>
<dbReference type="InterPro" id="IPR050647">
    <property type="entry name" value="Plant_LRR-RLKs"/>
</dbReference>
<feature type="compositionally biased region" description="Low complexity" evidence="14">
    <location>
        <begin position="138"/>
        <end position="166"/>
    </location>
</feature>
<reference evidence="18 19" key="1">
    <citation type="submission" date="2019-06" db="EMBL/GenBank/DDBJ databases">
        <authorList>
            <person name="Palmer J.M."/>
        </authorList>
    </citation>
    <scope>NUCLEOTIDE SEQUENCE [LARGE SCALE GENOMIC DNA]</scope>
    <source>
        <strain evidence="18 19">TWF703</strain>
    </source>
</reference>
<keyword evidence="4" id="KW-0433">Leucine-rich repeat</keyword>
<dbReference type="Pfam" id="PF23010">
    <property type="entry name" value="RA_3"/>
    <property type="match status" value="1"/>
</dbReference>
<comment type="similarity">
    <text evidence="1">Belongs to the adenylyl cyclase class-3 family.</text>
</comment>
<dbReference type="SUPFAM" id="SSF81606">
    <property type="entry name" value="PP2C-like"/>
    <property type="match status" value="1"/>
</dbReference>
<dbReference type="Gene3D" id="3.60.40.10">
    <property type="entry name" value="PPM-type phosphatase domain"/>
    <property type="match status" value="1"/>
</dbReference>
<evidence type="ECO:0000256" key="8">
    <source>
        <dbReference type="ARBA" id="ARBA00022840"/>
    </source>
</evidence>
<evidence type="ECO:0000313" key="18">
    <source>
        <dbReference type="EMBL" id="KAF3145652.1"/>
    </source>
</evidence>
<evidence type="ECO:0000256" key="5">
    <source>
        <dbReference type="ARBA" id="ARBA00022723"/>
    </source>
</evidence>
<dbReference type="SUPFAM" id="SSF52058">
    <property type="entry name" value="L domain-like"/>
    <property type="match status" value="2"/>
</dbReference>
<evidence type="ECO:0000256" key="13">
    <source>
        <dbReference type="ARBA" id="ARBA00032637"/>
    </source>
</evidence>
<feature type="compositionally biased region" description="Polar residues" evidence="14">
    <location>
        <begin position="517"/>
        <end position="526"/>
    </location>
</feature>
<feature type="region of interest" description="Disordered" evidence="14">
    <location>
        <begin position="2270"/>
        <end position="2299"/>
    </location>
</feature>
<keyword evidence="9" id="KW-0460">Magnesium</keyword>
<accession>A0A7C8NVT7</accession>
<feature type="region of interest" description="Disordered" evidence="14">
    <location>
        <begin position="24"/>
        <end position="59"/>
    </location>
</feature>
<dbReference type="GO" id="GO:0035556">
    <property type="term" value="P:intracellular signal transduction"/>
    <property type="evidence" value="ECO:0007669"/>
    <property type="project" value="InterPro"/>
</dbReference>
<feature type="compositionally biased region" description="Low complexity" evidence="14">
    <location>
        <begin position="343"/>
        <end position="356"/>
    </location>
</feature>
<feature type="compositionally biased region" description="Basic and acidic residues" evidence="14">
    <location>
        <begin position="1863"/>
        <end position="1878"/>
    </location>
</feature>
<dbReference type="InterPro" id="IPR032675">
    <property type="entry name" value="LRR_dom_sf"/>
</dbReference>
<evidence type="ECO:0000256" key="14">
    <source>
        <dbReference type="SAM" id="MobiDB-lite"/>
    </source>
</evidence>
<protein>
    <recommendedName>
        <fullName evidence="3">Adenylate cyclase</fullName>
        <ecNumber evidence="2">4.6.1.1</ecNumber>
    </recommendedName>
    <alternativeName>
        <fullName evidence="12">ATP pyrophosphate-lyase</fullName>
    </alternativeName>
    <alternativeName>
        <fullName evidence="13">Adenylyl cyclase</fullName>
    </alternativeName>
</protein>
<feature type="compositionally biased region" description="Low complexity" evidence="14">
    <location>
        <begin position="2270"/>
        <end position="2286"/>
    </location>
</feature>
<dbReference type="PROSITE" id="PS51450">
    <property type="entry name" value="LRR"/>
    <property type="match status" value="8"/>
</dbReference>
<keyword evidence="18" id="KW-0030">Aminoacyl-tRNA synthetase</keyword>
<dbReference type="FunFam" id="3.80.10.10:FF:000305">
    <property type="entry name" value="Adenylate cyclase AcyA"/>
    <property type="match status" value="1"/>
</dbReference>
<feature type="compositionally biased region" description="Low complexity" evidence="14">
    <location>
        <begin position="44"/>
        <end position="59"/>
    </location>
</feature>
<feature type="domain" description="Guanylate cyclase" evidence="15">
    <location>
        <begin position="1898"/>
        <end position="2040"/>
    </location>
</feature>
<keyword evidence="18" id="KW-0436">Ligase</keyword>
<evidence type="ECO:0000259" key="17">
    <source>
        <dbReference type="PROSITE" id="PS51746"/>
    </source>
</evidence>
<evidence type="ECO:0000256" key="9">
    <source>
        <dbReference type="ARBA" id="ARBA00022842"/>
    </source>
</evidence>
<dbReference type="FunFam" id="3.80.10.10:FF:000220">
    <property type="entry name" value="Adenylate cyclase AcyA"/>
    <property type="match status" value="1"/>
</dbReference>
<feature type="region of interest" description="Disordered" evidence="14">
    <location>
        <begin position="108"/>
        <end position="185"/>
    </location>
</feature>
<keyword evidence="6" id="KW-0677">Repeat</keyword>
<dbReference type="SMART" id="SM00044">
    <property type="entry name" value="CYCc"/>
    <property type="match status" value="1"/>
</dbReference>
<feature type="domain" description="PPM-type phosphatase" evidence="17">
    <location>
        <begin position="1562"/>
        <end position="1841"/>
    </location>
</feature>
<dbReference type="Pfam" id="PF13855">
    <property type="entry name" value="LRR_8"/>
    <property type="match status" value="4"/>
</dbReference>
<dbReference type="CDD" id="cd00143">
    <property type="entry name" value="PP2Cc"/>
    <property type="match status" value="1"/>
</dbReference>
<dbReference type="InterPro" id="IPR055071">
    <property type="entry name" value="RA_PHLPP-like"/>
</dbReference>
<dbReference type="GO" id="GO:0005524">
    <property type="term" value="F:ATP binding"/>
    <property type="evidence" value="ECO:0007669"/>
    <property type="project" value="UniProtKB-KW"/>
</dbReference>
<feature type="region of interest" description="Disordered" evidence="14">
    <location>
        <begin position="653"/>
        <end position="686"/>
    </location>
</feature>
<name>A0A7C8NVT7_ORBOL</name>